<evidence type="ECO:0000313" key="2">
    <source>
        <dbReference type="EMBL" id="DAG89645.1"/>
    </source>
</evidence>
<sequence>MMSAGKLAAESRKAGRPAGCWHQGRGGGLFFAADSEPRGWQGKAGYGVGGIPL</sequence>
<accession>A0A8S5VKI2</accession>
<name>A0A8S5VKI2_9CAUD</name>
<protein>
    <submittedName>
        <fullName evidence="2">Uncharacterized protein</fullName>
    </submittedName>
</protein>
<evidence type="ECO:0000256" key="1">
    <source>
        <dbReference type="SAM" id="MobiDB-lite"/>
    </source>
</evidence>
<proteinExistence type="predicted"/>
<feature type="region of interest" description="Disordered" evidence="1">
    <location>
        <begin position="1"/>
        <end position="20"/>
    </location>
</feature>
<organism evidence="2">
    <name type="scientific">Ackermannviridae sp</name>
    <dbReference type="NCBI Taxonomy" id="2831612"/>
    <lineage>
        <taxon>Viruses</taxon>
        <taxon>Duplodnaviria</taxon>
        <taxon>Heunggongvirae</taxon>
        <taxon>Uroviricota</taxon>
        <taxon>Caudoviricetes</taxon>
        <taxon>Pantevenvirales</taxon>
        <taxon>Ackermannviridae</taxon>
    </lineage>
</organism>
<reference evidence="2" key="1">
    <citation type="journal article" date="2021" name="Proc. Natl. Acad. Sci. U.S.A.">
        <title>A Catalog of Tens of Thousands of Viruses from Human Metagenomes Reveals Hidden Associations with Chronic Diseases.</title>
        <authorList>
            <person name="Tisza M.J."/>
            <person name="Buck C.B."/>
        </authorList>
    </citation>
    <scope>NUCLEOTIDE SEQUENCE</scope>
    <source>
        <strain evidence="2">CtcJL42</strain>
    </source>
</reference>
<dbReference type="EMBL" id="BK035262">
    <property type="protein sequence ID" value="DAG89645.1"/>
    <property type="molecule type" value="Genomic_DNA"/>
</dbReference>